<protein>
    <recommendedName>
        <fullName evidence="5">Coiled-coil domain-containing protein 186</fullName>
    </recommendedName>
</protein>
<evidence type="ECO:0000313" key="4">
    <source>
        <dbReference type="Proteomes" id="UP000518266"/>
    </source>
</evidence>
<dbReference type="PANTHER" id="PTHR18911">
    <property type="entry name" value="CTCL TUMOR ANTIGEN HD-CL-01"/>
    <property type="match status" value="1"/>
</dbReference>
<evidence type="ECO:0000256" key="2">
    <source>
        <dbReference type="SAM" id="MobiDB-lite"/>
    </source>
</evidence>
<accession>A0A7J5YVY6</accession>
<gene>
    <name evidence="3" type="ORF">F7725_014318</name>
</gene>
<keyword evidence="4" id="KW-1185">Reference proteome</keyword>
<organism evidence="3 4">
    <name type="scientific">Dissostichus mawsoni</name>
    <name type="common">Antarctic cod</name>
    <dbReference type="NCBI Taxonomy" id="36200"/>
    <lineage>
        <taxon>Eukaryota</taxon>
        <taxon>Metazoa</taxon>
        <taxon>Chordata</taxon>
        <taxon>Craniata</taxon>
        <taxon>Vertebrata</taxon>
        <taxon>Euteleostomi</taxon>
        <taxon>Actinopterygii</taxon>
        <taxon>Neopterygii</taxon>
        <taxon>Teleostei</taxon>
        <taxon>Neoteleostei</taxon>
        <taxon>Acanthomorphata</taxon>
        <taxon>Eupercaria</taxon>
        <taxon>Perciformes</taxon>
        <taxon>Notothenioidei</taxon>
        <taxon>Nototheniidae</taxon>
        <taxon>Dissostichus</taxon>
    </lineage>
</organism>
<dbReference type="AlphaFoldDB" id="A0A7J5YVY6"/>
<dbReference type="Gene3D" id="1.10.287.1490">
    <property type="match status" value="1"/>
</dbReference>
<dbReference type="EMBL" id="JAAKFY010000008">
    <property type="protein sequence ID" value="KAF3853630.1"/>
    <property type="molecule type" value="Genomic_DNA"/>
</dbReference>
<evidence type="ECO:0000313" key="3">
    <source>
        <dbReference type="EMBL" id="KAF3853630.1"/>
    </source>
</evidence>
<feature type="compositionally biased region" description="Polar residues" evidence="2">
    <location>
        <begin position="40"/>
        <end position="51"/>
    </location>
</feature>
<dbReference type="GO" id="GO:0031267">
    <property type="term" value="F:small GTPase binding"/>
    <property type="evidence" value="ECO:0007669"/>
    <property type="project" value="TreeGrafter"/>
</dbReference>
<feature type="compositionally biased region" description="Polar residues" evidence="2">
    <location>
        <begin position="214"/>
        <end position="263"/>
    </location>
</feature>
<proteinExistence type="predicted"/>
<name>A0A7J5YVY6_DISMA</name>
<feature type="compositionally biased region" description="Low complexity" evidence="2">
    <location>
        <begin position="193"/>
        <end position="213"/>
    </location>
</feature>
<feature type="coiled-coil region" evidence="1">
    <location>
        <begin position="872"/>
        <end position="906"/>
    </location>
</feature>
<feature type="region of interest" description="Disordered" evidence="2">
    <location>
        <begin position="174"/>
        <end position="263"/>
    </location>
</feature>
<keyword evidence="1" id="KW-0175">Coiled coil</keyword>
<dbReference type="PANTHER" id="PTHR18911:SF5">
    <property type="entry name" value="COILED-COIL DOMAIN-CONTAINING PROTEIN 186"/>
    <property type="match status" value="1"/>
</dbReference>
<sequence>MGFLHLVDLNQRGTMEQPGPASDTHMMEGSEVESVSEESQPGNQHHNSASNIEEEEDISHNHSADEADKFSQANDEAELDRELIKTTTDVQTGIQTRSEAQTCSQEHEEGSELDAGCDSSTAFMQSKITSLSDEAAGASVAPVIALDEVESSDSVSEGTAETLLTLNEVKDSHATHCNEQPSVLVPNCPTEPSPADDSSSAESLSSPSLQSASKNSPTDSSTTSGFCNGPSTPSSDTVGSSPASSPQTSADNSAPSHSFSSPYDTDCSRKLISQIQRSLSQESLLDEIESELLSCQLPEAERKGEGKGSPPINGLPTDQENCMVVFEKCVQYQYAQQEKSIQRLLEENKRHQELILGICSEKDNMRDELKKRTETEKLHMATIRKCEGRVEELLKELKESRDKLIHQDHAAKAALQHMQKETSHRLEQVNKKCDEARLEKEGMVMKYVRGEKEALDLRRDKESLEKRLREATKEVDRQALRGNQLAQDKGRMQQLYDAKESEVSRLTREVEKLKEEINSHLIKVRWAQNKLKSEADAHKDTKDKLRETTSKLTQAKEETEQIRKNCQDMIRTYQESEEIKSNELDAKLRETKVELERHKQEQTGQLEVHRVKAKELDDLKRSYKEGMDELVTLRTKLKCLEDERPRWEDELSNDKQEVTSLREEVDSLSTQMADLQRDVEGSREREAELLGFTEKLSSKNAQLQSESNSLQSQLDQLSSSFTELQAKLEETNRLLDDKSRQLKQEGSLRQQEVQGLQEERAALQTEADQLKTRVEELRDELVTQKRKQAASIKDLTKQLTQARKRLEHVENGGCDRDVSSMGSRSSSSGSLNTRHGGGGVVEERSPDSQAVPSVVVVDSYPEVDKTVLVERIVRLQKALARKQEKIEFMEDHIKQLVEEIRRKTNMLFDSSPPLPPNRIIQSYVLREESGALSSEASDINKANVSRRGGIMASLYTSHPADSGLTLDLSLEINRKLQAVLEDTLLKNITLKENLQTLGSEIERLIKQQRDPEDAVSRK</sequence>
<feature type="region of interest" description="Disordered" evidence="2">
    <location>
        <begin position="1"/>
        <end position="118"/>
    </location>
</feature>
<feature type="compositionally biased region" description="Basic and acidic residues" evidence="2">
    <location>
        <begin position="58"/>
        <end position="69"/>
    </location>
</feature>
<evidence type="ECO:0000256" key="1">
    <source>
        <dbReference type="SAM" id="Coils"/>
    </source>
</evidence>
<feature type="compositionally biased region" description="Basic and acidic residues" evidence="2">
    <location>
        <begin position="807"/>
        <end position="818"/>
    </location>
</feature>
<feature type="compositionally biased region" description="Low complexity" evidence="2">
    <location>
        <begin position="819"/>
        <end position="830"/>
    </location>
</feature>
<dbReference type="GO" id="GO:0099518">
    <property type="term" value="P:vesicle cytoskeletal trafficking"/>
    <property type="evidence" value="ECO:0007669"/>
    <property type="project" value="TreeGrafter"/>
</dbReference>
<dbReference type="InterPro" id="IPR038830">
    <property type="entry name" value="CCDC186"/>
</dbReference>
<comment type="caution">
    <text evidence="3">The sequence shown here is derived from an EMBL/GenBank/DDBJ whole genome shotgun (WGS) entry which is preliminary data.</text>
</comment>
<dbReference type="GO" id="GO:0005802">
    <property type="term" value="C:trans-Golgi network"/>
    <property type="evidence" value="ECO:0007669"/>
    <property type="project" value="TreeGrafter"/>
</dbReference>
<dbReference type="Proteomes" id="UP000518266">
    <property type="component" value="Unassembled WGS sequence"/>
</dbReference>
<feature type="region of interest" description="Disordered" evidence="2">
    <location>
        <begin position="804"/>
        <end position="848"/>
    </location>
</feature>
<dbReference type="Gene3D" id="1.20.5.340">
    <property type="match status" value="1"/>
</dbReference>
<evidence type="ECO:0008006" key="5">
    <source>
        <dbReference type="Google" id="ProtNLM"/>
    </source>
</evidence>
<dbReference type="OrthoDB" id="5583482at2759"/>
<feature type="compositionally biased region" description="Polar residues" evidence="2">
    <location>
        <begin position="85"/>
        <end position="104"/>
    </location>
</feature>
<reference evidence="3 4" key="1">
    <citation type="submission" date="2020-03" db="EMBL/GenBank/DDBJ databases">
        <title>Dissostichus mawsoni Genome sequencing and assembly.</title>
        <authorList>
            <person name="Park H."/>
        </authorList>
    </citation>
    <scope>NUCLEOTIDE SEQUENCE [LARGE SCALE GENOMIC DNA]</scope>
    <source>
        <strain evidence="3">DM0001</strain>
        <tissue evidence="3">Muscle</tissue>
    </source>
</reference>